<comment type="caution">
    <text evidence="2">The sequence shown here is derived from an EMBL/GenBank/DDBJ whole genome shotgun (WGS) entry which is preliminary data.</text>
</comment>
<protein>
    <submittedName>
        <fullName evidence="2">Uncharacterized protein</fullName>
    </submittedName>
</protein>
<evidence type="ECO:0000313" key="2">
    <source>
        <dbReference type="EMBL" id="KAK7082700.1"/>
    </source>
</evidence>
<proteinExistence type="predicted"/>
<reference evidence="2 3" key="1">
    <citation type="submission" date="2023-11" db="EMBL/GenBank/DDBJ databases">
        <title>Halocaridina rubra genome assembly.</title>
        <authorList>
            <person name="Smith C."/>
        </authorList>
    </citation>
    <scope>NUCLEOTIDE SEQUENCE [LARGE SCALE GENOMIC DNA]</scope>
    <source>
        <strain evidence="2">EP-1</strain>
        <tissue evidence="2">Whole</tissue>
    </source>
</reference>
<evidence type="ECO:0000313" key="3">
    <source>
        <dbReference type="Proteomes" id="UP001381693"/>
    </source>
</evidence>
<dbReference type="EMBL" id="JAXCGZ010003911">
    <property type="protein sequence ID" value="KAK7082700.1"/>
    <property type="molecule type" value="Genomic_DNA"/>
</dbReference>
<keyword evidence="3" id="KW-1185">Reference proteome</keyword>
<feature type="region of interest" description="Disordered" evidence="1">
    <location>
        <begin position="1"/>
        <end position="20"/>
    </location>
</feature>
<gene>
    <name evidence="2" type="ORF">SK128_013746</name>
</gene>
<name>A0AAN8XR50_HALRR</name>
<accession>A0AAN8XR50</accession>
<evidence type="ECO:0000256" key="1">
    <source>
        <dbReference type="SAM" id="MobiDB-lite"/>
    </source>
</evidence>
<organism evidence="2 3">
    <name type="scientific">Halocaridina rubra</name>
    <name type="common">Hawaiian red shrimp</name>
    <dbReference type="NCBI Taxonomy" id="373956"/>
    <lineage>
        <taxon>Eukaryota</taxon>
        <taxon>Metazoa</taxon>
        <taxon>Ecdysozoa</taxon>
        <taxon>Arthropoda</taxon>
        <taxon>Crustacea</taxon>
        <taxon>Multicrustacea</taxon>
        <taxon>Malacostraca</taxon>
        <taxon>Eumalacostraca</taxon>
        <taxon>Eucarida</taxon>
        <taxon>Decapoda</taxon>
        <taxon>Pleocyemata</taxon>
        <taxon>Caridea</taxon>
        <taxon>Atyoidea</taxon>
        <taxon>Atyidae</taxon>
        <taxon>Halocaridina</taxon>
    </lineage>
</organism>
<dbReference type="Proteomes" id="UP001381693">
    <property type="component" value="Unassembled WGS sequence"/>
</dbReference>
<dbReference type="AlphaFoldDB" id="A0AAN8XR50"/>
<feature type="compositionally biased region" description="Basic residues" evidence="1">
    <location>
        <begin position="10"/>
        <end position="20"/>
    </location>
</feature>
<sequence>MDTNGDPFHTPRKMSLRRKRSDKLYEVRATIPNRPESLRTATANHRLSHRAIME</sequence>